<gene>
    <name evidence="1" type="ORF">S01H1_52102</name>
</gene>
<dbReference type="EMBL" id="BARS01033660">
    <property type="protein sequence ID" value="GAG27520.1"/>
    <property type="molecule type" value="Genomic_DNA"/>
</dbReference>
<accession>X0WA60</accession>
<proteinExistence type="predicted"/>
<reference evidence="1" key="1">
    <citation type="journal article" date="2014" name="Front. Microbiol.">
        <title>High frequency of phylogenetically diverse reductive dehalogenase-homologous genes in deep subseafloor sedimentary metagenomes.</title>
        <authorList>
            <person name="Kawai M."/>
            <person name="Futagami T."/>
            <person name="Toyoda A."/>
            <person name="Takaki Y."/>
            <person name="Nishi S."/>
            <person name="Hori S."/>
            <person name="Arai W."/>
            <person name="Tsubouchi T."/>
            <person name="Morono Y."/>
            <person name="Uchiyama I."/>
            <person name="Ito T."/>
            <person name="Fujiyama A."/>
            <person name="Inagaki F."/>
            <person name="Takami H."/>
        </authorList>
    </citation>
    <scope>NUCLEOTIDE SEQUENCE</scope>
    <source>
        <strain evidence="1">Expedition CK06-06</strain>
    </source>
</reference>
<comment type="caution">
    <text evidence="1">The sequence shown here is derived from an EMBL/GenBank/DDBJ whole genome shotgun (WGS) entry which is preliminary data.</text>
</comment>
<evidence type="ECO:0000313" key="1">
    <source>
        <dbReference type="EMBL" id="GAG27520.1"/>
    </source>
</evidence>
<protein>
    <submittedName>
        <fullName evidence="1">Uncharacterized protein</fullName>
    </submittedName>
</protein>
<name>X0WA60_9ZZZZ</name>
<sequence length="60" mass="6884">MRNQNSAPSPEILRIFETLDIETEEKRDQILLQGQPVNISTPENYTYFTILSCSSDPLLI</sequence>
<organism evidence="1">
    <name type="scientific">marine sediment metagenome</name>
    <dbReference type="NCBI Taxonomy" id="412755"/>
    <lineage>
        <taxon>unclassified sequences</taxon>
        <taxon>metagenomes</taxon>
        <taxon>ecological metagenomes</taxon>
    </lineage>
</organism>
<dbReference type="AlphaFoldDB" id="X0WA60"/>